<feature type="domain" description="Plasmid pRiA4b Orf3-like" evidence="1">
    <location>
        <begin position="16"/>
        <end position="191"/>
    </location>
</feature>
<evidence type="ECO:0000313" key="2">
    <source>
        <dbReference type="EMBL" id="KOH42665.1"/>
    </source>
</evidence>
<protein>
    <recommendedName>
        <fullName evidence="1">Plasmid pRiA4b Orf3-like domain-containing protein</fullName>
    </recommendedName>
</protein>
<dbReference type="PANTHER" id="PTHR41878:SF1">
    <property type="entry name" value="TNPR PROTEIN"/>
    <property type="match status" value="1"/>
</dbReference>
<dbReference type="Proteomes" id="UP000036958">
    <property type="component" value="Unassembled WGS sequence"/>
</dbReference>
<dbReference type="RefSeq" id="WP_053188670.1">
    <property type="nucleotide sequence ID" value="NZ_LGIA01000216.1"/>
</dbReference>
<reference evidence="3" key="1">
    <citation type="submission" date="2015-07" db="EMBL/GenBank/DDBJ databases">
        <title>Genome sequencing of Sunxiuqinia dokdonensis strain SK.</title>
        <authorList>
            <person name="Ahn S."/>
            <person name="Kim B.-C."/>
        </authorList>
    </citation>
    <scope>NUCLEOTIDE SEQUENCE [LARGE SCALE GENOMIC DNA]</scope>
    <source>
        <strain evidence="3">SK</strain>
    </source>
</reference>
<dbReference type="AlphaFoldDB" id="A0A0L8V2G6"/>
<sequence length="210" mass="24243">MNYLKAPDSGGSKTQVLQFLVEIQGISPRIWRRIQVPANYNFWDLHVAIQDALGWLDYHLHHFEIKGKGKRKVARIGIPDFSGLGDLPEVFPGWEILATDHYNDLGIQATYEYDYGDGWLHTVMLEGYLYRNPKIKYPICIGGERACPPEDCGGVPGYENVLTVLANPEHEEHDEMKVWLGEDWNPEKFNPGEIKFDDPYKRWVHAFLEK</sequence>
<gene>
    <name evidence="2" type="ORF">NC99_45010</name>
</gene>
<evidence type="ECO:0000259" key="1">
    <source>
        <dbReference type="Pfam" id="PF07929"/>
    </source>
</evidence>
<organism evidence="2 3">
    <name type="scientific">Sunxiuqinia dokdonensis</name>
    <dbReference type="NCBI Taxonomy" id="1409788"/>
    <lineage>
        <taxon>Bacteria</taxon>
        <taxon>Pseudomonadati</taxon>
        <taxon>Bacteroidota</taxon>
        <taxon>Bacteroidia</taxon>
        <taxon>Marinilabiliales</taxon>
        <taxon>Prolixibacteraceae</taxon>
        <taxon>Sunxiuqinia</taxon>
    </lineage>
</organism>
<evidence type="ECO:0000313" key="3">
    <source>
        <dbReference type="Proteomes" id="UP000036958"/>
    </source>
</evidence>
<dbReference type="Gene3D" id="3.10.290.30">
    <property type="entry name" value="MM3350-like"/>
    <property type="match status" value="1"/>
</dbReference>
<name>A0A0L8V2G6_9BACT</name>
<dbReference type="STRING" id="1409788.NC99_45010"/>
<proteinExistence type="predicted"/>
<dbReference type="PATRIC" id="fig|1409788.3.peg.4602"/>
<dbReference type="OrthoDB" id="9801392at2"/>
<dbReference type="EMBL" id="LGIA01000216">
    <property type="protein sequence ID" value="KOH42665.1"/>
    <property type="molecule type" value="Genomic_DNA"/>
</dbReference>
<dbReference type="InterPro" id="IPR024047">
    <property type="entry name" value="MM3350-like_sf"/>
</dbReference>
<comment type="caution">
    <text evidence="2">The sequence shown here is derived from an EMBL/GenBank/DDBJ whole genome shotgun (WGS) entry which is preliminary data.</text>
</comment>
<dbReference type="PANTHER" id="PTHR41878">
    <property type="entry name" value="LEXA REPRESSOR-RELATED"/>
    <property type="match status" value="1"/>
</dbReference>
<dbReference type="InterPro" id="IPR012912">
    <property type="entry name" value="Plasmid_pRiA4b_Orf3-like"/>
</dbReference>
<dbReference type="Pfam" id="PF07929">
    <property type="entry name" value="PRiA4_ORF3"/>
    <property type="match status" value="1"/>
</dbReference>
<keyword evidence="3" id="KW-1185">Reference proteome</keyword>
<dbReference type="SUPFAM" id="SSF159941">
    <property type="entry name" value="MM3350-like"/>
    <property type="match status" value="1"/>
</dbReference>
<accession>A0A0L8V2G6</accession>